<dbReference type="EMBL" id="RZNX01000010">
    <property type="protein sequence ID" value="RUT28409.1"/>
    <property type="molecule type" value="Genomic_DNA"/>
</dbReference>
<keyword evidence="2" id="KW-1185">Reference proteome</keyword>
<dbReference type="OrthoDB" id="34339at2"/>
<organism evidence="1 2">
    <name type="scientific">Paenibacillus zeisoli</name>
    <dbReference type="NCBI Taxonomy" id="2496267"/>
    <lineage>
        <taxon>Bacteria</taxon>
        <taxon>Bacillati</taxon>
        <taxon>Bacillota</taxon>
        <taxon>Bacilli</taxon>
        <taxon>Bacillales</taxon>
        <taxon>Paenibacillaceae</taxon>
        <taxon>Paenibacillus</taxon>
    </lineage>
</organism>
<protein>
    <recommendedName>
        <fullName evidence="3">Adenosylcobinamide amidohydrolase</fullName>
    </recommendedName>
</protein>
<dbReference type="Proteomes" id="UP000272464">
    <property type="component" value="Unassembled WGS sequence"/>
</dbReference>
<sequence>MSTPFIHTGNEEARAFGEYRSQAYPGLRLIRGERHISMNLPGPVDALGSAVFGGGMARLQRMVNIYVDRFYRCDDPERDIRELLQRWEYPLEETAGLLTAVRLEHAAVAEELNDEASVFICATAGVSNGARAGTARTTFPADYVPGTINLMIAVDGRMTPAAMVNAIITATEAKAAALADLGVADAENGLPATGTTTDAVIIGVSQNSAYGLLHPYAGTATHIGGRIGRLVYSAVQEALSAAGFRR</sequence>
<dbReference type="InterPro" id="IPR002808">
    <property type="entry name" value="AdoCbi_amidolase"/>
</dbReference>
<accession>A0A433X2X9</accession>
<dbReference type="AlphaFoldDB" id="A0A433X2X9"/>
<gene>
    <name evidence="1" type="ORF">EJP77_17490</name>
</gene>
<dbReference type="PANTHER" id="PTHR35336">
    <property type="entry name" value="ADENOSYLCOBINAMIDE AMIDOHYDROLASE"/>
    <property type="match status" value="1"/>
</dbReference>
<proteinExistence type="predicted"/>
<dbReference type="Pfam" id="PF01955">
    <property type="entry name" value="CbiZ"/>
    <property type="match status" value="1"/>
</dbReference>
<evidence type="ECO:0008006" key="3">
    <source>
        <dbReference type="Google" id="ProtNLM"/>
    </source>
</evidence>
<dbReference type="PANTHER" id="PTHR35336:SF5">
    <property type="entry name" value="ADENOSYLCOBINAMIDE AMIDOHYDROLASE"/>
    <property type="match status" value="1"/>
</dbReference>
<evidence type="ECO:0000313" key="2">
    <source>
        <dbReference type="Proteomes" id="UP000272464"/>
    </source>
</evidence>
<evidence type="ECO:0000313" key="1">
    <source>
        <dbReference type="EMBL" id="RUT28409.1"/>
    </source>
</evidence>
<comment type="caution">
    <text evidence="1">The sequence shown here is derived from an EMBL/GenBank/DDBJ whole genome shotgun (WGS) entry which is preliminary data.</text>
</comment>
<dbReference type="InterPro" id="IPR052209">
    <property type="entry name" value="CbiZ"/>
</dbReference>
<reference evidence="1 2" key="1">
    <citation type="submission" date="2018-12" db="EMBL/GenBank/DDBJ databases">
        <authorList>
            <person name="Sun L."/>
            <person name="Chen Z."/>
        </authorList>
    </citation>
    <scope>NUCLEOTIDE SEQUENCE [LARGE SCALE GENOMIC DNA]</scope>
    <source>
        <strain evidence="1 2">3-5-3</strain>
    </source>
</reference>
<name>A0A433X2X9_9BACL</name>